<dbReference type="EMBL" id="WTVQ01000042">
    <property type="protein sequence ID" value="NMG76834.1"/>
    <property type="molecule type" value="Genomic_DNA"/>
</dbReference>
<sequence length="215" mass="23714">MPEPPAVAEVPRLTLQRETWTTDALIHRIHRTDVPPQRFNPGDGRGRFHPLVTLSPPTRAIPTLYGGSSLIGALCETLFRLEPANHRGPFPVPKKRALQFAYATLRPTRSLNLLALKGDNLRALGLMRSQLLEPGPAHYARTAPWASTLHAACPDADGLIWRSRQHDESQCLVLFGDRVREAELVVADRTSFEPPPGWQTLLAAAAQAGFIITES</sequence>
<name>A0ABX1QEI4_9RHOO</name>
<comment type="caution">
    <text evidence="2">The sequence shown here is derived from an EMBL/GenBank/DDBJ whole genome shotgun (WGS) entry which is preliminary data.</text>
</comment>
<dbReference type="Pfam" id="PF08808">
    <property type="entry name" value="RES"/>
    <property type="match status" value="1"/>
</dbReference>
<evidence type="ECO:0000313" key="3">
    <source>
        <dbReference type="Proteomes" id="UP000648984"/>
    </source>
</evidence>
<reference evidence="2 3" key="1">
    <citation type="submission" date="2019-12" db="EMBL/GenBank/DDBJ databases">
        <title>Comparative genomics gives insights into the taxonomy of the Azoarcus-Aromatoleum group and reveals separate origins of nif in the plant-associated Azoarcus and non-plant-associated Aromatoleum sub-groups.</title>
        <authorList>
            <person name="Lafos M."/>
            <person name="Maluk M."/>
            <person name="Batista M."/>
            <person name="Junghare M."/>
            <person name="Carmona M."/>
            <person name="Faoro H."/>
            <person name="Cruz L.M."/>
            <person name="Battistoni F."/>
            <person name="De Souza E."/>
            <person name="Pedrosa F."/>
            <person name="Chen W.-M."/>
            <person name="Poole P.S."/>
            <person name="Dixon R.A."/>
            <person name="James E.K."/>
        </authorList>
    </citation>
    <scope>NUCLEOTIDE SEQUENCE [LARGE SCALE GENOMIC DNA]</scope>
    <source>
        <strain evidence="2 3">22Lin</strain>
    </source>
</reference>
<dbReference type="SMART" id="SM00953">
    <property type="entry name" value="RES"/>
    <property type="match status" value="1"/>
</dbReference>
<keyword evidence="3" id="KW-1185">Reference proteome</keyword>
<evidence type="ECO:0000259" key="1">
    <source>
        <dbReference type="SMART" id="SM00953"/>
    </source>
</evidence>
<proteinExistence type="predicted"/>
<accession>A0ABX1QEI4</accession>
<protein>
    <submittedName>
        <fullName evidence="2">RES domain-containing protein</fullName>
    </submittedName>
</protein>
<gene>
    <name evidence="2" type="ORF">GPA25_18940</name>
</gene>
<dbReference type="InterPro" id="IPR014914">
    <property type="entry name" value="RES_dom"/>
</dbReference>
<evidence type="ECO:0000313" key="2">
    <source>
        <dbReference type="EMBL" id="NMG76834.1"/>
    </source>
</evidence>
<feature type="domain" description="RES" evidence="1">
    <location>
        <begin position="43"/>
        <end position="187"/>
    </location>
</feature>
<organism evidence="2 3">
    <name type="scientific">Aromatoleum diolicum</name>
    <dbReference type="NCBI Taxonomy" id="75796"/>
    <lineage>
        <taxon>Bacteria</taxon>
        <taxon>Pseudomonadati</taxon>
        <taxon>Pseudomonadota</taxon>
        <taxon>Betaproteobacteria</taxon>
        <taxon>Rhodocyclales</taxon>
        <taxon>Rhodocyclaceae</taxon>
        <taxon>Aromatoleum</taxon>
    </lineage>
</organism>
<dbReference type="Proteomes" id="UP000648984">
    <property type="component" value="Unassembled WGS sequence"/>
</dbReference>